<gene>
    <name evidence="2" type="ORF">SAMN05444370_101313</name>
</gene>
<sequence>MRLPSIAACALAFLFAAPALAENAATGAAPCAPRDQIVTQLEKKYGETRRGAGLQNRGSVTEVFASSETGTWTILVTRPDGVSCAVAAGEAWLEDVASLETPPV</sequence>
<evidence type="ECO:0000313" key="2">
    <source>
        <dbReference type="EMBL" id="SDZ78049.1"/>
    </source>
</evidence>
<keyword evidence="3" id="KW-1185">Reference proteome</keyword>
<evidence type="ECO:0000256" key="1">
    <source>
        <dbReference type="SAM" id="SignalP"/>
    </source>
</evidence>
<keyword evidence="1" id="KW-0732">Signal</keyword>
<feature type="chain" id="PRO_5011558662" description="Peptidase propeptide and YPEB domain-containing protein" evidence="1">
    <location>
        <begin position="22"/>
        <end position="104"/>
    </location>
</feature>
<protein>
    <recommendedName>
        <fullName evidence="4">Peptidase propeptide and YPEB domain-containing protein</fullName>
    </recommendedName>
</protein>
<evidence type="ECO:0008006" key="4">
    <source>
        <dbReference type="Google" id="ProtNLM"/>
    </source>
</evidence>
<dbReference type="AlphaFoldDB" id="A0A1H3VTF7"/>
<dbReference type="STRING" id="89524.SAMN05444370_101313"/>
<name>A0A1H3VTF7_9RHOB</name>
<feature type="signal peptide" evidence="1">
    <location>
        <begin position="1"/>
        <end position="21"/>
    </location>
</feature>
<reference evidence="2 3" key="1">
    <citation type="submission" date="2016-10" db="EMBL/GenBank/DDBJ databases">
        <authorList>
            <person name="de Groot N.N."/>
        </authorList>
    </citation>
    <scope>NUCLEOTIDE SEQUENCE [LARGE SCALE GENOMIC DNA]</scope>
    <source>
        <strain evidence="2 3">DSM 15345</strain>
    </source>
</reference>
<proteinExistence type="predicted"/>
<dbReference type="Proteomes" id="UP000198703">
    <property type="component" value="Unassembled WGS sequence"/>
</dbReference>
<accession>A0A1H3VTF7</accession>
<dbReference type="EMBL" id="FNQM01000001">
    <property type="protein sequence ID" value="SDZ78049.1"/>
    <property type="molecule type" value="Genomic_DNA"/>
</dbReference>
<dbReference type="RefSeq" id="WP_245730871.1">
    <property type="nucleotide sequence ID" value="NZ_FNQM01000001.1"/>
</dbReference>
<organism evidence="2 3">
    <name type="scientific">Rubrimonas cliftonensis</name>
    <dbReference type="NCBI Taxonomy" id="89524"/>
    <lineage>
        <taxon>Bacteria</taxon>
        <taxon>Pseudomonadati</taxon>
        <taxon>Pseudomonadota</taxon>
        <taxon>Alphaproteobacteria</taxon>
        <taxon>Rhodobacterales</taxon>
        <taxon>Paracoccaceae</taxon>
        <taxon>Rubrimonas</taxon>
    </lineage>
</organism>
<evidence type="ECO:0000313" key="3">
    <source>
        <dbReference type="Proteomes" id="UP000198703"/>
    </source>
</evidence>